<evidence type="ECO:0000313" key="7">
    <source>
        <dbReference type="EMBL" id="TBW22206.1"/>
    </source>
</evidence>
<evidence type="ECO:0000256" key="4">
    <source>
        <dbReference type="ARBA" id="ARBA00023235"/>
    </source>
</evidence>
<feature type="binding site" evidence="6">
    <location>
        <position position="28"/>
    </location>
    <ligand>
        <name>substrate</name>
    </ligand>
</feature>
<keyword evidence="4 6" id="KW-0413">Isomerase</keyword>
<keyword evidence="5 6" id="KW-0119">Carbohydrate metabolism</keyword>
<dbReference type="Gene3D" id="3.40.1650.10">
    <property type="entry name" value="RbsD-like domain"/>
    <property type="match status" value="1"/>
</dbReference>
<feature type="binding site" evidence="6">
    <location>
        <begin position="120"/>
        <end position="122"/>
    </location>
    <ligand>
        <name>substrate</name>
    </ligand>
</feature>
<dbReference type="Pfam" id="PF05025">
    <property type="entry name" value="RbsD_FucU"/>
    <property type="match status" value="1"/>
</dbReference>
<evidence type="ECO:0000256" key="3">
    <source>
        <dbReference type="ARBA" id="ARBA00022490"/>
    </source>
</evidence>
<feature type="binding site" evidence="6">
    <location>
        <position position="98"/>
    </location>
    <ligand>
        <name>substrate</name>
    </ligand>
</feature>
<dbReference type="GO" id="GO:0005829">
    <property type="term" value="C:cytosol"/>
    <property type="evidence" value="ECO:0007669"/>
    <property type="project" value="TreeGrafter"/>
</dbReference>
<sequence length="131" mass="14397">MKKDGILNPDLNRAIARLGHMDTFVVADCGLPIPQHVEVIDLALVFGIPRFTQVLDAVLKEVVIEGVTLAHEVNGTVAQTWVEDRVGNCAGTIEYVSHEDLKRQVEQASFVIRTGETTPYANVIFHCGVPF</sequence>
<comment type="subunit">
    <text evidence="6">Homodecamer.</text>
</comment>
<comment type="function">
    <text evidence="6">Catalyzes the interconversion of beta-pyran and beta-furan forms of D-ribose.</text>
</comment>
<dbReference type="NCBIfam" id="NF008761">
    <property type="entry name" value="PRK11797.1"/>
    <property type="match status" value="1"/>
</dbReference>
<dbReference type="GO" id="GO:0048029">
    <property type="term" value="F:monosaccharide binding"/>
    <property type="evidence" value="ECO:0007669"/>
    <property type="project" value="InterPro"/>
</dbReference>
<dbReference type="SUPFAM" id="SSF102546">
    <property type="entry name" value="RbsD-like"/>
    <property type="match status" value="1"/>
</dbReference>
<gene>
    <name evidence="6" type="primary">rbsD</name>
    <name evidence="7" type="ORF">EZJ44_05140</name>
</gene>
<evidence type="ECO:0000256" key="2">
    <source>
        <dbReference type="ARBA" id="ARBA00012862"/>
    </source>
</evidence>
<dbReference type="UniPathway" id="UPA00916">
    <property type="reaction ID" value="UER00888"/>
</dbReference>
<evidence type="ECO:0000256" key="5">
    <source>
        <dbReference type="ARBA" id="ARBA00023277"/>
    </source>
</evidence>
<dbReference type="GO" id="GO:0016872">
    <property type="term" value="F:intramolecular lyase activity"/>
    <property type="evidence" value="ECO:0007669"/>
    <property type="project" value="UniProtKB-UniRule"/>
</dbReference>
<dbReference type="AlphaFoldDB" id="A0A4Q9V0T5"/>
<protein>
    <recommendedName>
        <fullName evidence="2 6">D-ribose pyranase</fullName>
        <ecNumber evidence="2 6">5.4.99.62</ecNumber>
    </recommendedName>
</protein>
<keyword evidence="8" id="KW-1185">Reference proteome</keyword>
<comment type="similarity">
    <text evidence="6">Belongs to the RbsD / FucU family. RbsD subfamily.</text>
</comment>
<dbReference type="EMBL" id="SJDT01000003">
    <property type="protein sequence ID" value="TBW22206.1"/>
    <property type="molecule type" value="Genomic_DNA"/>
</dbReference>
<name>A0A4Q9V0T5_9ACTO</name>
<dbReference type="PANTHER" id="PTHR37831:SF1">
    <property type="entry name" value="D-RIBOSE PYRANASE"/>
    <property type="match status" value="1"/>
</dbReference>
<dbReference type="GO" id="GO:0062193">
    <property type="term" value="F:D-ribose pyranase activity"/>
    <property type="evidence" value="ECO:0007669"/>
    <property type="project" value="UniProtKB-EC"/>
</dbReference>
<dbReference type="RefSeq" id="WP_131280916.1">
    <property type="nucleotide sequence ID" value="NZ_JBHSLR010000009.1"/>
</dbReference>
<dbReference type="GO" id="GO:0019303">
    <property type="term" value="P:D-ribose catabolic process"/>
    <property type="evidence" value="ECO:0007669"/>
    <property type="project" value="UniProtKB-UniRule"/>
</dbReference>
<dbReference type="EC" id="5.4.99.62" evidence="2 6"/>
<comment type="caution">
    <text evidence="7">The sequence shown here is derived from an EMBL/GenBank/DDBJ whole genome shotgun (WGS) entry which is preliminary data.</text>
</comment>
<comment type="pathway">
    <text evidence="6">Carbohydrate metabolism; D-ribose degradation; D-ribose 5-phosphate from beta-D-ribopyranose: step 1/2.</text>
</comment>
<dbReference type="InterPro" id="IPR007721">
    <property type="entry name" value="RbsD_FucU"/>
</dbReference>
<reference evidence="7 8" key="1">
    <citation type="submission" date="2019-02" db="EMBL/GenBank/DDBJ databases">
        <title>Arcanobacterium bovis sp. nov., isolated from the milk of a cow with mastitis.</title>
        <authorList>
            <person name="Sammra O."/>
            <person name="Foster G."/>
            <person name="Hassan A."/>
            <person name="Alssahen M."/>
            <person name="Laemmler C."/>
            <person name="Borowiak M."/>
            <person name="Malorny B."/>
            <person name="Abdulmawjood A."/>
        </authorList>
    </citation>
    <scope>NUCLEOTIDE SEQUENCE [LARGE SCALE GENOMIC DNA]</scope>
    <source>
        <strain evidence="7 8">C605018/01/1</strain>
    </source>
</reference>
<proteinExistence type="inferred from homology"/>
<evidence type="ECO:0000256" key="6">
    <source>
        <dbReference type="HAMAP-Rule" id="MF_01661"/>
    </source>
</evidence>
<comment type="subcellular location">
    <subcellularLocation>
        <location evidence="6">Cytoplasm</location>
    </subcellularLocation>
</comment>
<dbReference type="InterPro" id="IPR023750">
    <property type="entry name" value="RbsD-like_sf"/>
</dbReference>
<evidence type="ECO:0000313" key="8">
    <source>
        <dbReference type="Proteomes" id="UP000293036"/>
    </source>
</evidence>
<dbReference type="Proteomes" id="UP000293036">
    <property type="component" value="Unassembled WGS sequence"/>
</dbReference>
<keyword evidence="3 6" id="KW-0963">Cytoplasm</keyword>
<comment type="catalytic activity">
    <reaction evidence="1 6">
        <text>beta-D-ribopyranose = beta-D-ribofuranose</text>
        <dbReference type="Rhea" id="RHEA:25432"/>
        <dbReference type="ChEBI" id="CHEBI:27476"/>
        <dbReference type="ChEBI" id="CHEBI:47002"/>
        <dbReference type="EC" id="5.4.99.62"/>
    </reaction>
</comment>
<dbReference type="InterPro" id="IPR023064">
    <property type="entry name" value="D-ribose_pyranase"/>
</dbReference>
<dbReference type="OrthoDB" id="9805009at2"/>
<dbReference type="PANTHER" id="PTHR37831">
    <property type="entry name" value="D-RIBOSE PYRANASE"/>
    <property type="match status" value="1"/>
</dbReference>
<accession>A0A4Q9V0T5</accession>
<dbReference type="HAMAP" id="MF_01661">
    <property type="entry name" value="D_rib_pyranase"/>
    <property type="match status" value="1"/>
</dbReference>
<feature type="active site" description="Proton donor" evidence="6">
    <location>
        <position position="20"/>
    </location>
</feature>
<evidence type="ECO:0000256" key="1">
    <source>
        <dbReference type="ARBA" id="ARBA00000223"/>
    </source>
</evidence>
<organism evidence="7 8">
    <name type="scientific">Arcanobacterium bovis</name>
    <dbReference type="NCBI Taxonomy" id="2529275"/>
    <lineage>
        <taxon>Bacteria</taxon>
        <taxon>Bacillati</taxon>
        <taxon>Actinomycetota</taxon>
        <taxon>Actinomycetes</taxon>
        <taxon>Actinomycetales</taxon>
        <taxon>Actinomycetaceae</taxon>
        <taxon>Arcanobacterium</taxon>
    </lineage>
</organism>